<evidence type="ECO:0000313" key="3">
    <source>
        <dbReference type="Proteomes" id="UP000006727"/>
    </source>
</evidence>
<accession>A0A2K1ISN4</accession>
<gene>
    <name evidence="1" type="ORF">PHYPA_026415</name>
</gene>
<evidence type="ECO:0000313" key="2">
    <source>
        <dbReference type="EnsemblPlants" id="Pp3c21_19810V3.1"/>
    </source>
</evidence>
<dbReference type="EMBL" id="ABEU02000021">
    <property type="protein sequence ID" value="PNR32289.1"/>
    <property type="molecule type" value="Genomic_DNA"/>
</dbReference>
<reference evidence="1 3" key="1">
    <citation type="journal article" date="2008" name="Science">
        <title>The Physcomitrella genome reveals evolutionary insights into the conquest of land by plants.</title>
        <authorList>
            <person name="Rensing S."/>
            <person name="Lang D."/>
            <person name="Zimmer A."/>
            <person name="Terry A."/>
            <person name="Salamov A."/>
            <person name="Shapiro H."/>
            <person name="Nishiyama T."/>
            <person name="Perroud P.-F."/>
            <person name="Lindquist E."/>
            <person name="Kamisugi Y."/>
            <person name="Tanahashi T."/>
            <person name="Sakakibara K."/>
            <person name="Fujita T."/>
            <person name="Oishi K."/>
            <person name="Shin-I T."/>
            <person name="Kuroki Y."/>
            <person name="Toyoda A."/>
            <person name="Suzuki Y."/>
            <person name="Hashimoto A."/>
            <person name="Yamaguchi K."/>
            <person name="Sugano A."/>
            <person name="Kohara Y."/>
            <person name="Fujiyama A."/>
            <person name="Anterola A."/>
            <person name="Aoki S."/>
            <person name="Ashton N."/>
            <person name="Barbazuk W.B."/>
            <person name="Barker E."/>
            <person name="Bennetzen J."/>
            <person name="Bezanilla M."/>
            <person name="Blankenship R."/>
            <person name="Cho S.H."/>
            <person name="Dutcher S."/>
            <person name="Estelle M."/>
            <person name="Fawcett J.A."/>
            <person name="Gundlach H."/>
            <person name="Hanada K."/>
            <person name="Heyl A."/>
            <person name="Hicks K.A."/>
            <person name="Hugh J."/>
            <person name="Lohr M."/>
            <person name="Mayer K."/>
            <person name="Melkozernov A."/>
            <person name="Murata T."/>
            <person name="Nelson D."/>
            <person name="Pils B."/>
            <person name="Prigge M."/>
            <person name="Reiss B."/>
            <person name="Renner T."/>
            <person name="Rombauts S."/>
            <person name="Rushton P."/>
            <person name="Sanderfoot A."/>
            <person name="Schween G."/>
            <person name="Shiu S.-H."/>
            <person name="Stueber K."/>
            <person name="Theodoulou F.L."/>
            <person name="Tu H."/>
            <person name="Van de Peer Y."/>
            <person name="Verrier P.J."/>
            <person name="Waters E."/>
            <person name="Wood A."/>
            <person name="Yang L."/>
            <person name="Cove D."/>
            <person name="Cuming A."/>
            <person name="Hasebe M."/>
            <person name="Lucas S."/>
            <person name="Mishler D.B."/>
            <person name="Reski R."/>
            <person name="Grigoriev I."/>
            <person name="Quatrano R.S."/>
            <person name="Boore J.L."/>
        </authorList>
    </citation>
    <scope>NUCLEOTIDE SEQUENCE [LARGE SCALE GENOMIC DNA]</scope>
    <source>
        <strain evidence="2 3">cv. Gransden 2004</strain>
    </source>
</reference>
<evidence type="ECO:0000313" key="1">
    <source>
        <dbReference type="EMBL" id="PNR32289.1"/>
    </source>
</evidence>
<dbReference type="Gramene" id="Pp3c21_19810V3.1">
    <property type="protein sequence ID" value="Pp3c21_19810V3.1"/>
    <property type="gene ID" value="Pp3c21_19810"/>
</dbReference>
<sequence length="166" mass="19043">MKKYHFRLFFKVSPSWKQRICSRPPNAKLPEYPSWFLTHSLETGAILVSIHRTPEVYHRVLAANRSFHRNVLLVFPDSREWMNIRSTHIALFFSTFSGSFFEHRRSAVLPIARLCSTTDSTVTDISDLPEVCEAVHVLLNYLLYGFSSSDGLRGDLVISRPARCGV</sequence>
<reference evidence="1 3" key="2">
    <citation type="journal article" date="2018" name="Plant J.">
        <title>The Physcomitrella patens chromosome-scale assembly reveals moss genome structure and evolution.</title>
        <authorList>
            <person name="Lang D."/>
            <person name="Ullrich K.K."/>
            <person name="Murat F."/>
            <person name="Fuchs J."/>
            <person name="Jenkins J."/>
            <person name="Haas F.B."/>
            <person name="Piednoel M."/>
            <person name="Gundlach H."/>
            <person name="Van Bel M."/>
            <person name="Meyberg R."/>
            <person name="Vives C."/>
            <person name="Morata J."/>
            <person name="Symeonidi A."/>
            <person name="Hiss M."/>
            <person name="Muchero W."/>
            <person name="Kamisugi Y."/>
            <person name="Saleh O."/>
            <person name="Blanc G."/>
            <person name="Decker E.L."/>
            <person name="van Gessel N."/>
            <person name="Grimwood J."/>
            <person name="Hayes R.D."/>
            <person name="Graham S.W."/>
            <person name="Gunter L.E."/>
            <person name="McDaniel S.F."/>
            <person name="Hoernstein S.N.W."/>
            <person name="Larsson A."/>
            <person name="Li F.W."/>
            <person name="Perroud P.F."/>
            <person name="Phillips J."/>
            <person name="Ranjan P."/>
            <person name="Rokshar D.S."/>
            <person name="Rothfels C.J."/>
            <person name="Schneider L."/>
            <person name="Shu S."/>
            <person name="Stevenson D.W."/>
            <person name="Thummler F."/>
            <person name="Tillich M."/>
            <person name="Villarreal Aguilar J.C."/>
            <person name="Widiez T."/>
            <person name="Wong G.K."/>
            <person name="Wymore A."/>
            <person name="Zhang Y."/>
            <person name="Zimmer A.D."/>
            <person name="Quatrano R.S."/>
            <person name="Mayer K.F.X."/>
            <person name="Goodstein D."/>
            <person name="Casacuberta J.M."/>
            <person name="Vandepoele K."/>
            <person name="Reski R."/>
            <person name="Cuming A.C."/>
            <person name="Tuskan G.A."/>
            <person name="Maumus F."/>
            <person name="Salse J."/>
            <person name="Schmutz J."/>
            <person name="Rensing S.A."/>
        </authorList>
    </citation>
    <scope>NUCLEOTIDE SEQUENCE [LARGE SCALE GENOMIC DNA]</scope>
    <source>
        <strain evidence="2 3">cv. Gransden 2004</strain>
    </source>
</reference>
<dbReference type="InParanoid" id="A0A2K1ISN4"/>
<keyword evidence="3" id="KW-1185">Reference proteome</keyword>
<reference evidence="2" key="3">
    <citation type="submission" date="2020-12" db="UniProtKB">
        <authorList>
            <consortium name="EnsemblPlants"/>
        </authorList>
    </citation>
    <scope>IDENTIFICATION</scope>
</reference>
<proteinExistence type="predicted"/>
<dbReference type="AlphaFoldDB" id="A0A2K1ISN4"/>
<dbReference type="EnsemblPlants" id="Pp3c21_19810V3.1">
    <property type="protein sequence ID" value="Pp3c21_19810V3.1"/>
    <property type="gene ID" value="Pp3c21_19810"/>
</dbReference>
<name>A0A2K1ISN4_PHYPA</name>
<organism evidence="1">
    <name type="scientific">Physcomitrium patens</name>
    <name type="common">Spreading-leaved earth moss</name>
    <name type="synonym">Physcomitrella patens</name>
    <dbReference type="NCBI Taxonomy" id="3218"/>
    <lineage>
        <taxon>Eukaryota</taxon>
        <taxon>Viridiplantae</taxon>
        <taxon>Streptophyta</taxon>
        <taxon>Embryophyta</taxon>
        <taxon>Bryophyta</taxon>
        <taxon>Bryophytina</taxon>
        <taxon>Bryopsida</taxon>
        <taxon>Funariidae</taxon>
        <taxon>Funariales</taxon>
        <taxon>Funariaceae</taxon>
        <taxon>Physcomitrium</taxon>
    </lineage>
</organism>
<dbReference type="Proteomes" id="UP000006727">
    <property type="component" value="Chromosome 21"/>
</dbReference>
<protein>
    <submittedName>
        <fullName evidence="1 2">Uncharacterized protein</fullName>
    </submittedName>
</protein>